<keyword evidence="2" id="KW-1185">Reference proteome</keyword>
<reference evidence="1 2" key="1">
    <citation type="journal article" date="2022" name="Microbiol. Resour. Announc.">
        <title>Complete Genome Sequence of the Hyperthermophilic and Acidophilic Archaeon Saccharolobus caldissimus Strain HS-3T.</title>
        <authorList>
            <person name="Sakai H.D."/>
            <person name="Kurosawa N."/>
        </authorList>
    </citation>
    <scope>NUCLEOTIDE SEQUENCE [LARGE SCALE GENOMIC DNA]</scope>
    <source>
        <strain evidence="1 2">JCM32116</strain>
    </source>
</reference>
<accession>A0AAQ4CTE1</accession>
<dbReference type="GeneID" id="68866820"/>
<proteinExistence type="predicted"/>
<protein>
    <submittedName>
        <fullName evidence="1">Uncharacterized protein</fullName>
    </submittedName>
</protein>
<sequence length="168" mass="19780">MSEKVTPIFALGNFVMDRLGNVTQYMFFYYYDPDNYYASLNKDLLNNELENIKENMQNFLDEEKIIINNEEVKAKVINTDIFLLDITHPVIEFIILFKGKLRKGINVYENMYEEEITEYPYEAIWRLPGKVVEVNMKGNITVFNNFLKIRVNKGIKVGGKEVIKFALR</sequence>
<evidence type="ECO:0000313" key="2">
    <source>
        <dbReference type="Proteomes" id="UP001319921"/>
    </source>
</evidence>
<dbReference type="Proteomes" id="UP001319921">
    <property type="component" value="Chromosome"/>
</dbReference>
<name>A0AAQ4CTE1_9CREN</name>
<dbReference type="KEGG" id="scas:SACC_20890"/>
<dbReference type="EMBL" id="AP025226">
    <property type="protein sequence ID" value="BDB99072.1"/>
    <property type="molecule type" value="Genomic_DNA"/>
</dbReference>
<dbReference type="RefSeq" id="WP_229569424.1">
    <property type="nucleotide sequence ID" value="NZ_AP025226.1"/>
</dbReference>
<evidence type="ECO:0000313" key="1">
    <source>
        <dbReference type="EMBL" id="BDB99072.1"/>
    </source>
</evidence>
<dbReference type="AlphaFoldDB" id="A0AAQ4CTE1"/>
<gene>
    <name evidence="1" type="ORF">SACC_20890</name>
</gene>
<organism evidence="1 2">
    <name type="scientific">Saccharolobus caldissimus</name>
    <dbReference type="NCBI Taxonomy" id="1702097"/>
    <lineage>
        <taxon>Archaea</taxon>
        <taxon>Thermoproteota</taxon>
        <taxon>Thermoprotei</taxon>
        <taxon>Sulfolobales</taxon>
        <taxon>Sulfolobaceae</taxon>
        <taxon>Saccharolobus</taxon>
    </lineage>
</organism>